<name>A0A853CMJ4_9ACTN</name>
<comment type="caution">
    <text evidence="1">The sequence shown here is derived from an EMBL/GenBank/DDBJ whole genome shotgun (WGS) entry which is preliminary data.</text>
</comment>
<dbReference type="EMBL" id="JACBZT010000001">
    <property type="protein sequence ID" value="NYJ08401.1"/>
    <property type="molecule type" value="Genomic_DNA"/>
</dbReference>
<evidence type="ECO:0000313" key="2">
    <source>
        <dbReference type="Proteomes" id="UP000541969"/>
    </source>
</evidence>
<proteinExistence type="predicted"/>
<accession>A0A853CMJ4</accession>
<keyword evidence="2" id="KW-1185">Reference proteome</keyword>
<evidence type="ECO:0000313" key="1">
    <source>
        <dbReference type="EMBL" id="NYJ08401.1"/>
    </source>
</evidence>
<sequence>MTAPDPTTARVTEAVELGQTGRAAEARELFAQLWAELGPDGDPLHRVTVAHFMADLQEDPREELAWDLRALEAVDGVTDERAAAAGATGPVAAFYPSLHLNLGEDYRTLGDAEAARRHLELGRAAAGALPDDGYGQMIRGGLEGLAQRLGEAAP</sequence>
<organism evidence="1 2">
    <name type="scientific">Petropleomorpha daqingensis</name>
    <dbReference type="NCBI Taxonomy" id="2026353"/>
    <lineage>
        <taxon>Bacteria</taxon>
        <taxon>Bacillati</taxon>
        <taxon>Actinomycetota</taxon>
        <taxon>Actinomycetes</taxon>
        <taxon>Geodermatophilales</taxon>
        <taxon>Geodermatophilaceae</taxon>
        <taxon>Petropleomorpha</taxon>
    </lineage>
</organism>
<dbReference type="RefSeq" id="WP_179720960.1">
    <property type="nucleotide sequence ID" value="NZ_JACBZT010000001.1"/>
</dbReference>
<reference evidence="1 2" key="1">
    <citation type="submission" date="2020-07" db="EMBL/GenBank/DDBJ databases">
        <title>Sequencing the genomes of 1000 actinobacteria strains.</title>
        <authorList>
            <person name="Klenk H.-P."/>
        </authorList>
    </citation>
    <scope>NUCLEOTIDE SEQUENCE [LARGE SCALE GENOMIC DNA]</scope>
    <source>
        <strain evidence="1 2">DSM 104001</strain>
    </source>
</reference>
<dbReference type="Proteomes" id="UP000541969">
    <property type="component" value="Unassembled WGS sequence"/>
</dbReference>
<gene>
    <name evidence="1" type="ORF">GGQ55_004679</name>
</gene>
<dbReference type="AlphaFoldDB" id="A0A853CMJ4"/>
<protein>
    <recommendedName>
        <fullName evidence="3">Tetratricopeptide repeat-containing protein</fullName>
    </recommendedName>
</protein>
<evidence type="ECO:0008006" key="3">
    <source>
        <dbReference type="Google" id="ProtNLM"/>
    </source>
</evidence>